<gene>
    <name evidence="1" type="primary">rpoB</name>
</gene>
<accession>T1QDM8</accession>
<reference evidence="1" key="1">
    <citation type="journal article" date="2013" name="Am. J. Bot.">
        <title>Inclusion of chloroplast genes that have undergone expansion misleads phylogenetic reconstruction in the Chlorophyta.</title>
        <authorList>
            <person name="Novis P.M."/>
            <person name="Smissen R."/>
            <person name="Buckley T.R."/>
            <person name="Gopalakrishnan K."/>
            <person name="Visnovsky G."/>
        </authorList>
    </citation>
    <scope>NUCLEOTIDE SEQUENCE</scope>
    <source>
        <strain evidence="1">CU296e</strain>
    </source>
</reference>
<feature type="non-terminal residue" evidence="1">
    <location>
        <position position="1"/>
    </location>
</feature>
<dbReference type="SUPFAM" id="SSF64484">
    <property type="entry name" value="beta and beta-prime subunits of DNA dependent RNA-polymerase"/>
    <property type="match status" value="1"/>
</dbReference>
<feature type="non-terminal residue" evidence="1">
    <location>
        <position position="79"/>
    </location>
</feature>
<protein>
    <submittedName>
        <fullName evidence="1">RNA polymerase beta subunit</fullName>
    </submittedName>
</protein>
<organism evidence="1">
    <name type="scientific">Trebouxia sp. CU296e</name>
    <dbReference type="NCBI Taxonomy" id="464292"/>
    <lineage>
        <taxon>Eukaryota</taxon>
        <taxon>Viridiplantae</taxon>
        <taxon>Chlorophyta</taxon>
        <taxon>core chlorophytes</taxon>
        <taxon>Trebouxiophyceae</taxon>
        <taxon>Trebouxiales</taxon>
        <taxon>Trebouxiaceae</taxon>
        <taxon>Trebouxia</taxon>
    </lineage>
</organism>
<keyword evidence="1" id="KW-0150">Chloroplast</keyword>
<evidence type="ECO:0000313" key="1">
    <source>
        <dbReference type="EMBL" id="AFY10158.1"/>
    </source>
</evidence>
<proteinExistence type="predicted"/>
<geneLocation type="chloroplast" evidence="1"/>
<dbReference type="EMBL" id="JX645073">
    <property type="protein sequence ID" value="AFY10158.1"/>
    <property type="molecule type" value="Genomic_DNA"/>
</dbReference>
<sequence>TGLEARVAADSGHVVQSKSGGYVSYASGKKIIILEKDSINIFSNKLKSNVSQESNFENNFVNKLHKANSDKLLTKTKFE</sequence>
<name>T1QDM8_9CHLO</name>
<dbReference type="AlphaFoldDB" id="T1QDM8"/>
<keyword evidence="1" id="KW-0934">Plastid</keyword>